<keyword evidence="1" id="KW-1133">Transmembrane helix</keyword>
<evidence type="ECO:0000313" key="3">
    <source>
        <dbReference type="EMBL" id="RSX55042.1"/>
    </source>
</evidence>
<dbReference type="SUPFAM" id="SSF48317">
    <property type="entry name" value="Acid phosphatase/Vanadium-dependent haloperoxidase"/>
    <property type="match status" value="1"/>
</dbReference>
<accession>A0A430FQB6</accession>
<dbReference type="OrthoDB" id="5289372at2"/>
<gene>
    <name evidence="3" type="ORF">D2E26_1096</name>
</gene>
<comment type="caution">
    <text evidence="3">The sequence shown here is derived from an EMBL/GenBank/DDBJ whole genome shotgun (WGS) entry which is preliminary data.</text>
</comment>
<dbReference type="RefSeq" id="WP_125963729.1">
    <property type="nucleotide sequence ID" value="NZ_QXGM01000002.1"/>
</dbReference>
<evidence type="ECO:0000259" key="2">
    <source>
        <dbReference type="SMART" id="SM00014"/>
    </source>
</evidence>
<dbReference type="PANTHER" id="PTHR14969:SF13">
    <property type="entry name" value="AT30094P"/>
    <property type="match status" value="1"/>
</dbReference>
<organism evidence="3 4">
    <name type="scientific">Bifidobacterium dolichotidis</name>
    <dbReference type="NCBI Taxonomy" id="2306976"/>
    <lineage>
        <taxon>Bacteria</taxon>
        <taxon>Bacillati</taxon>
        <taxon>Actinomycetota</taxon>
        <taxon>Actinomycetes</taxon>
        <taxon>Bifidobacteriales</taxon>
        <taxon>Bifidobacteriaceae</taxon>
        <taxon>Bifidobacterium</taxon>
    </lineage>
</organism>
<evidence type="ECO:0000256" key="1">
    <source>
        <dbReference type="SAM" id="Phobius"/>
    </source>
</evidence>
<dbReference type="Gene3D" id="1.20.144.10">
    <property type="entry name" value="Phosphatidic acid phosphatase type 2/haloperoxidase"/>
    <property type="match status" value="2"/>
</dbReference>
<feature type="transmembrane region" description="Helical" evidence="1">
    <location>
        <begin position="167"/>
        <end position="187"/>
    </location>
</feature>
<name>A0A430FQB6_9BIFI</name>
<dbReference type="PANTHER" id="PTHR14969">
    <property type="entry name" value="SPHINGOSINE-1-PHOSPHATE PHOSPHOHYDROLASE"/>
    <property type="match status" value="1"/>
</dbReference>
<evidence type="ECO:0000313" key="4">
    <source>
        <dbReference type="Proteomes" id="UP000287609"/>
    </source>
</evidence>
<sequence>MNETQNRSNAVASRSAGAIIIEMLLLVVCTGLFVWLWMLVSEDRVKPFDDAVYGWIAQHLIDPSVTPFMKSCTYMGSAVPLIAISLLMLILCRNRRIGIAVTLNLALIYGLNELLKSIMRRPRPSEHRLIQEWGFSFPSGHAMVNTAFYGFLIVLLFWFCRNGFLRWLGTIVLAALIVIIIVSRVYLGVHYPSDVSAGFLFSLAYLIVYAACTKPWIMKGRKPKVAKR</sequence>
<dbReference type="AlphaFoldDB" id="A0A430FQB6"/>
<feature type="transmembrane region" description="Helical" evidence="1">
    <location>
        <begin position="199"/>
        <end position="218"/>
    </location>
</feature>
<dbReference type="InterPro" id="IPR036938">
    <property type="entry name" value="PAP2/HPO_sf"/>
</dbReference>
<dbReference type="CDD" id="cd03392">
    <property type="entry name" value="PAP2_like_2"/>
    <property type="match status" value="1"/>
</dbReference>
<keyword evidence="4" id="KW-1185">Reference proteome</keyword>
<keyword evidence="1" id="KW-0472">Membrane</keyword>
<feature type="domain" description="Phosphatidic acid phosphatase type 2/haloperoxidase" evidence="2">
    <location>
        <begin position="97"/>
        <end position="212"/>
    </location>
</feature>
<protein>
    <submittedName>
        <fullName evidence="3">PAP2 family protein</fullName>
    </submittedName>
</protein>
<proteinExistence type="predicted"/>
<feature type="transmembrane region" description="Helical" evidence="1">
    <location>
        <begin position="74"/>
        <end position="92"/>
    </location>
</feature>
<dbReference type="InterPro" id="IPR000326">
    <property type="entry name" value="PAP2/HPO"/>
</dbReference>
<feature type="transmembrane region" description="Helical" evidence="1">
    <location>
        <begin position="99"/>
        <end position="119"/>
    </location>
</feature>
<feature type="transmembrane region" description="Helical" evidence="1">
    <location>
        <begin position="16"/>
        <end position="38"/>
    </location>
</feature>
<dbReference type="Pfam" id="PF01569">
    <property type="entry name" value="PAP2"/>
    <property type="match status" value="1"/>
</dbReference>
<feature type="transmembrane region" description="Helical" evidence="1">
    <location>
        <begin position="139"/>
        <end position="160"/>
    </location>
</feature>
<dbReference type="SMART" id="SM00014">
    <property type="entry name" value="acidPPc"/>
    <property type="match status" value="1"/>
</dbReference>
<dbReference type="EMBL" id="QXGM01000002">
    <property type="protein sequence ID" value="RSX55042.1"/>
    <property type="molecule type" value="Genomic_DNA"/>
</dbReference>
<keyword evidence="1" id="KW-0812">Transmembrane</keyword>
<reference evidence="3 4" key="1">
    <citation type="submission" date="2018-09" db="EMBL/GenBank/DDBJ databases">
        <title>Characterization of the phylogenetic diversity of five novel species belonging to the genus Bifidobacterium.</title>
        <authorList>
            <person name="Lugli G.A."/>
            <person name="Duranti S."/>
            <person name="Milani C."/>
        </authorList>
    </citation>
    <scope>NUCLEOTIDE SEQUENCE [LARGE SCALE GENOMIC DNA]</scope>
    <source>
        <strain evidence="3 4">2036B</strain>
    </source>
</reference>
<dbReference type="Proteomes" id="UP000287609">
    <property type="component" value="Unassembled WGS sequence"/>
</dbReference>